<sequence>MNVEECLVQDWAGAINCSIGRLPTYYLGLPLGFQRNSQALWKPVLDIFQSSRGMERQNVFHGGRIALVKAVLSGLPVYYLSLFQMPCSVANSLNKLLRNRALVNKWSWRFCREPNKLWRKVIAEKYGYDQSALLPAQLHGRKKSWLWNIVLRRPLFDWEIPEWDRFMDTINNVPPYSSPLDSINWIGAGNGIYYPKIYCELVSSGESTRSKLWKFVWANLAPLKVEVFVWKLVHGRVPTNVELVKRGVNFPDSQLCAVQFFP</sequence>
<protein>
    <recommendedName>
        <fullName evidence="1">Reverse transcriptase zinc-binding domain-containing protein</fullName>
    </recommendedName>
</protein>
<dbReference type="EMBL" id="VEPZ02001375">
    <property type="protein sequence ID" value="KAE8676694.1"/>
    <property type="molecule type" value="Genomic_DNA"/>
</dbReference>
<name>A0A6A2YJP0_HIBSY</name>
<accession>A0A6A2YJP0</accession>
<dbReference type="InterPro" id="IPR026960">
    <property type="entry name" value="RVT-Znf"/>
</dbReference>
<dbReference type="Pfam" id="PF13966">
    <property type="entry name" value="zf-RVT"/>
    <property type="match status" value="1"/>
</dbReference>
<reference evidence="2" key="1">
    <citation type="submission" date="2019-09" db="EMBL/GenBank/DDBJ databases">
        <title>Draft genome information of white flower Hibiscus syriacus.</title>
        <authorList>
            <person name="Kim Y.-M."/>
        </authorList>
    </citation>
    <scope>NUCLEOTIDE SEQUENCE [LARGE SCALE GENOMIC DNA]</scope>
    <source>
        <strain evidence="2">YM2019G1</strain>
    </source>
</reference>
<evidence type="ECO:0000313" key="2">
    <source>
        <dbReference type="EMBL" id="KAE8676694.1"/>
    </source>
</evidence>
<comment type="caution">
    <text evidence="2">The sequence shown here is derived from an EMBL/GenBank/DDBJ whole genome shotgun (WGS) entry which is preliminary data.</text>
</comment>
<gene>
    <name evidence="2" type="ORF">F3Y22_tig00111582pilonHSYRG00680</name>
</gene>
<evidence type="ECO:0000313" key="3">
    <source>
        <dbReference type="Proteomes" id="UP000436088"/>
    </source>
</evidence>
<dbReference type="AlphaFoldDB" id="A0A6A2YJP0"/>
<dbReference type="PANTHER" id="PTHR33116">
    <property type="entry name" value="REVERSE TRANSCRIPTASE ZINC-BINDING DOMAIN-CONTAINING PROTEIN-RELATED-RELATED"/>
    <property type="match status" value="1"/>
</dbReference>
<evidence type="ECO:0000259" key="1">
    <source>
        <dbReference type="Pfam" id="PF13966"/>
    </source>
</evidence>
<dbReference type="Proteomes" id="UP000436088">
    <property type="component" value="Unassembled WGS sequence"/>
</dbReference>
<keyword evidence="3" id="KW-1185">Reference proteome</keyword>
<feature type="domain" description="Reverse transcriptase zinc-binding" evidence="1">
    <location>
        <begin position="207"/>
        <end position="257"/>
    </location>
</feature>
<dbReference type="PANTHER" id="PTHR33116:SF75">
    <property type="entry name" value="RIBONUCLEASE H PROTEIN"/>
    <property type="match status" value="1"/>
</dbReference>
<organism evidence="2 3">
    <name type="scientific">Hibiscus syriacus</name>
    <name type="common">Rose of Sharon</name>
    <dbReference type="NCBI Taxonomy" id="106335"/>
    <lineage>
        <taxon>Eukaryota</taxon>
        <taxon>Viridiplantae</taxon>
        <taxon>Streptophyta</taxon>
        <taxon>Embryophyta</taxon>
        <taxon>Tracheophyta</taxon>
        <taxon>Spermatophyta</taxon>
        <taxon>Magnoliopsida</taxon>
        <taxon>eudicotyledons</taxon>
        <taxon>Gunneridae</taxon>
        <taxon>Pentapetalae</taxon>
        <taxon>rosids</taxon>
        <taxon>malvids</taxon>
        <taxon>Malvales</taxon>
        <taxon>Malvaceae</taxon>
        <taxon>Malvoideae</taxon>
        <taxon>Hibiscus</taxon>
    </lineage>
</organism>
<proteinExistence type="predicted"/>